<keyword evidence="5" id="KW-1185">Reference proteome</keyword>
<dbReference type="Proteomes" id="UP000554235">
    <property type="component" value="Unassembled WGS sequence"/>
</dbReference>
<dbReference type="EMBL" id="JAADYS010000679">
    <property type="protein sequence ID" value="KAF4467930.1"/>
    <property type="molecule type" value="Genomic_DNA"/>
</dbReference>
<dbReference type="GO" id="GO:0009820">
    <property type="term" value="P:alkaloid metabolic process"/>
    <property type="evidence" value="ECO:0007669"/>
    <property type="project" value="InterPro"/>
</dbReference>
<dbReference type="InterPro" id="IPR012148">
    <property type="entry name" value="ABBA_DMATS-like"/>
</dbReference>
<name>A0A8H4LGH6_9HYPO</name>
<organism evidence="4 5">
    <name type="scientific">Fusarium albosuccineum</name>
    <dbReference type="NCBI Taxonomy" id="1237068"/>
    <lineage>
        <taxon>Eukaryota</taxon>
        <taxon>Fungi</taxon>
        <taxon>Dikarya</taxon>
        <taxon>Ascomycota</taxon>
        <taxon>Pezizomycotina</taxon>
        <taxon>Sordariomycetes</taxon>
        <taxon>Hypocreomycetidae</taxon>
        <taxon>Hypocreales</taxon>
        <taxon>Nectriaceae</taxon>
        <taxon>Fusarium</taxon>
        <taxon>Fusarium decemcellulare species complex</taxon>
    </lineage>
</organism>
<dbReference type="PIRSF" id="PIRSF000509">
    <property type="entry name" value="Trp_DMAT"/>
    <property type="match status" value="1"/>
</dbReference>
<proteinExistence type="inferred from homology"/>
<dbReference type="InterPro" id="IPR033964">
    <property type="entry name" value="ABBA"/>
</dbReference>
<feature type="binding site" evidence="3">
    <location>
        <position position="256"/>
    </location>
    <ligand>
        <name>dimethylallyl diphosphate</name>
        <dbReference type="ChEBI" id="CHEBI:57623"/>
    </ligand>
</feature>
<protein>
    <submittedName>
        <fullName evidence="4">Tryptophan dimethylallyltransferase 1</fullName>
    </submittedName>
</protein>
<comment type="caution">
    <text evidence="4">The sequence shown here is derived from an EMBL/GenBank/DDBJ whole genome shotgun (WGS) entry which is preliminary data.</text>
</comment>
<dbReference type="InterPro" id="IPR017795">
    <property type="entry name" value="ABBA_NscD-like"/>
</dbReference>
<dbReference type="OrthoDB" id="5392033at2759"/>
<dbReference type="Pfam" id="PF11991">
    <property type="entry name" value="Trp_DMAT"/>
    <property type="match status" value="1"/>
</dbReference>
<keyword evidence="2 4" id="KW-0808">Transferase</keyword>
<feature type="binding site" evidence="3">
    <location>
        <position position="254"/>
    </location>
    <ligand>
        <name>dimethylallyl diphosphate</name>
        <dbReference type="ChEBI" id="CHEBI:57623"/>
    </ligand>
</feature>
<dbReference type="PANTHER" id="PTHR40627">
    <property type="entry name" value="INDOLE PRENYLTRANSFERASE TDIB-RELATED"/>
    <property type="match status" value="1"/>
</dbReference>
<gene>
    <name evidence="4" type="ORF">FALBO_5164</name>
</gene>
<feature type="binding site" evidence="3">
    <location>
        <position position="92"/>
    </location>
    <ligand>
        <name>L-tryptophan</name>
        <dbReference type="ChEBI" id="CHEBI:57912"/>
    </ligand>
</feature>
<evidence type="ECO:0000313" key="4">
    <source>
        <dbReference type="EMBL" id="KAF4467930.1"/>
    </source>
</evidence>
<feature type="binding site" evidence="3">
    <location>
        <position position="258"/>
    </location>
    <ligand>
        <name>dimethylallyl diphosphate</name>
        <dbReference type="ChEBI" id="CHEBI:57623"/>
    </ligand>
</feature>
<feature type="binding site" evidence="3">
    <location>
        <position position="185"/>
    </location>
    <ligand>
        <name>dimethylallyl diphosphate</name>
        <dbReference type="ChEBI" id="CHEBI:57623"/>
    </ligand>
</feature>
<dbReference type="CDD" id="cd13929">
    <property type="entry name" value="PT-DMATS_CymD"/>
    <property type="match status" value="1"/>
</dbReference>
<feature type="binding site" evidence="3">
    <location>
        <position position="187"/>
    </location>
    <ligand>
        <name>dimethylallyl diphosphate</name>
        <dbReference type="ChEBI" id="CHEBI:57623"/>
    </ligand>
</feature>
<dbReference type="PANTHER" id="PTHR40627:SF4">
    <property type="entry name" value="PRENYLTRANSFERASE ASQH1-RELATED"/>
    <property type="match status" value="1"/>
</dbReference>
<reference evidence="4 5" key="1">
    <citation type="submission" date="2020-01" db="EMBL/GenBank/DDBJ databases">
        <title>Identification and distribution of gene clusters putatively required for synthesis of sphingolipid metabolism inhibitors in phylogenetically diverse species of the filamentous fungus Fusarium.</title>
        <authorList>
            <person name="Kim H.-S."/>
            <person name="Busman M."/>
            <person name="Brown D.W."/>
            <person name="Divon H."/>
            <person name="Uhlig S."/>
            <person name="Proctor R.H."/>
        </authorList>
    </citation>
    <scope>NUCLEOTIDE SEQUENCE [LARGE SCALE GENOMIC DNA]</scope>
    <source>
        <strain evidence="4 5">NRRL 20459</strain>
    </source>
</reference>
<dbReference type="NCBIfam" id="TIGR03429">
    <property type="entry name" value="arom_pren_DMATS"/>
    <property type="match status" value="1"/>
</dbReference>
<comment type="similarity">
    <text evidence="1">Belongs to the tryptophan dimethylallyltransferase family.</text>
</comment>
<evidence type="ECO:0000256" key="1">
    <source>
        <dbReference type="ARBA" id="ARBA00010209"/>
    </source>
</evidence>
<evidence type="ECO:0000256" key="2">
    <source>
        <dbReference type="ARBA" id="ARBA00022679"/>
    </source>
</evidence>
<feature type="binding site" evidence="3">
    <location>
        <position position="107"/>
    </location>
    <ligand>
        <name>dimethylallyl diphosphate</name>
        <dbReference type="ChEBI" id="CHEBI:57623"/>
    </ligand>
</feature>
<dbReference type="SFLD" id="SFLDS00036">
    <property type="entry name" value="Aromatic_Prenyltransferase"/>
    <property type="match status" value="1"/>
</dbReference>
<evidence type="ECO:0000256" key="3">
    <source>
        <dbReference type="PIRSR" id="PIRSR000509-1"/>
    </source>
</evidence>
<evidence type="ECO:0000313" key="5">
    <source>
        <dbReference type="Proteomes" id="UP000554235"/>
    </source>
</evidence>
<sequence>MTRSEIISEDAKPWHLVKARIKDHVNIHQQYWYQTVGYPLAVFLDSAGYSFQSQASILYRFSNLVAPHLGAAPILGQPQWKSFMTDNHTPVELSWDFHTGTSQPTIRYSIEPIGLDAGTASDPHNNKAAAAFKRDAIQTFPDTDTTLFDHFQTCFGQGWTENSPEGHRSTMFWAFDLKDSATTNKAYFFPGVVAHATNTSTLDVISDAINSAPGCSSESLCSFDVFSDFVEQHPSLDLEMNMLALDLIHVSKSRLKIYFRDRRTNFHAVREIMSLGGQIQGQEFQTGIQNLKRLWDALLGTHDVPDDASLPHTDHRTAGILYNVEFRMNSVTPKVKVYIPTKSANSRIFKLSRSMPNAIQSVYKTFLVQRLLPAVLAFTPILLARYKAEGIYG</sequence>
<dbReference type="GO" id="GO:0016765">
    <property type="term" value="F:transferase activity, transferring alkyl or aryl (other than methyl) groups"/>
    <property type="evidence" value="ECO:0007669"/>
    <property type="project" value="InterPro"/>
</dbReference>
<dbReference type="AlphaFoldDB" id="A0A8H4LGH6"/>
<accession>A0A8H4LGH6</accession>
<feature type="binding site" evidence="3">
    <location>
        <position position="338"/>
    </location>
    <ligand>
        <name>dimethylallyl diphosphate</name>
        <dbReference type="ChEBI" id="CHEBI:57623"/>
    </ligand>
</feature>